<evidence type="ECO:0000313" key="1">
    <source>
        <dbReference type="EMBL" id="MBC8603211.1"/>
    </source>
</evidence>
<dbReference type="Proteomes" id="UP000256321">
    <property type="component" value="Unassembled WGS sequence"/>
</dbReference>
<keyword evidence="4" id="KW-1185">Reference proteome</keyword>
<organism evidence="2 3">
    <name type="scientific">Parabacteroides acidifaciens</name>
    <dbReference type="NCBI Taxonomy" id="2290935"/>
    <lineage>
        <taxon>Bacteria</taxon>
        <taxon>Pseudomonadati</taxon>
        <taxon>Bacteroidota</taxon>
        <taxon>Bacteroidia</taxon>
        <taxon>Bacteroidales</taxon>
        <taxon>Tannerellaceae</taxon>
        <taxon>Parabacteroides</taxon>
    </lineage>
</organism>
<dbReference type="Gene3D" id="2.60.40.2620">
    <property type="entry name" value="Fimbrillin-like"/>
    <property type="match status" value="1"/>
</dbReference>
<dbReference type="AlphaFoldDB" id="A0A3D8HBQ5"/>
<dbReference type="EMBL" id="QREV01000049">
    <property type="protein sequence ID" value="RDU48072.1"/>
    <property type="molecule type" value="Genomic_DNA"/>
</dbReference>
<proteinExistence type="predicted"/>
<dbReference type="Gene3D" id="2.60.40.2630">
    <property type="match status" value="1"/>
</dbReference>
<name>A0A3D8HBQ5_9BACT</name>
<reference evidence="1 4" key="2">
    <citation type="submission" date="2020-08" db="EMBL/GenBank/DDBJ databases">
        <title>Genome public.</title>
        <authorList>
            <person name="Liu C."/>
            <person name="Sun Q."/>
        </authorList>
    </citation>
    <scope>NUCLEOTIDE SEQUENCE [LARGE SCALE GENOMIC DNA]</scope>
    <source>
        <strain evidence="1 4">426_9</strain>
    </source>
</reference>
<gene>
    <name evidence="2" type="ORF">DWU89_16380</name>
    <name evidence="1" type="ORF">H8784_15980</name>
</gene>
<dbReference type="Proteomes" id="UP000629596">
    <property type="component" value="Unassembled WGS sequence"/>
</dbReference>
<reference evidence="2 3" key="1">
    <citation type="submission" date="2018-07" db="EMBL/GenBank/DDBJ databases">
        <title>Parabacteroides acidifaciens nov. sp., isolated from human feces.</title>
        <authorList>
            <person name="Wang Y.J."/>
        </authorList>
    </citation>
    <scope>NUCLEOTIDE SEQUENCE [LARGE SCALE GENOMIC DNA]</scope>
    <source>
        <strain evidence="2 3">426-9</strain>
    </source>
</reference>
<sequence>MKNLLFGMLAMAAMVSCSSENDPIDDVTGGKQDKVEIKLNAGVVGVETKAAVTAWDNTKVNFAKKGSTTFDEDWYATIGSDKKISFTESNFTTPQAHYYNNDGSNTTLVGYYPTENITRTANEVSFEIPANADMDIMSTASQNGNKKVGEQFGEFTFNHLLTQLTFEVLSDAGYTGGYITSIILKGTNRKAKLDLTNPSALTFESLAAGNDITVYNGTITPNGTAQSAGEAVMVQAGADMTLTIVAGSTTYENISIVTTETDNKTKAGTSYKITLTFSGKTVSAEAGLTAWDTTGTGSGRIE</sequence>
<evidence type="ECO:0000313" key="2">
    <source>
        <dbReference type="EMBL" id="RDU48072.1"/>
    </source>
</evidence>
<dbReference type="PROSITE" id="PS51257">
    <property type="entry name" value="PROKAR_LIPOPROTEIN"/>
    <property type="match status" value="1"/>
</dbReference>
<dbReference type="EMBL" id="JACRTI010000049">
    <property type="protein sequence ID" value="MBC8603211.1"/>
    <property type="molecule type" value="Genomic_DNA"/>
</dbReference>
<dbReference type="InterPro" id="IPR042278">
    <property type="entry name" value="Mfa-like_1_N"/>
</dbReference>
<protein>
    <submittedName>
        <fullName evidence="1">Fimbrillin family protein</fullName>
    </submittedName>
</protein>
<evidence type="ECO:0000313" key="4">
    <source>
        <dbReference type="Proteomes" id="UP000629596"/>
    </source>
</evidence>
<evidence type="ECO:0000313" key="3">
    <source>
        <dbReference type="Proteomes" id="UP000256321"/>
    </source>
</evidence>
<accession>A0A3D8HBQ5</accession>
<dbReference type="RefSeq" id="WP_115500705.1">
    <property type="nucleotide sequence ID" value="NZ_JACRTI010000049.1"/>
</dbReference>
<comment type="caution">
    <text evidence="2">The sequence shown here is derived from an EMBL/GenBank/DDBJ whole genome shotgun (WGS) entry which is preliminary data.</text>
</comment>